<dbReference type="PANTHER" id="PTHR22550:SF5">
    <property type="entry name" value="LEUCINE ZIPPER PROTEIN 4"/>
    <property type="match status" value="1"/>
</dbReference>
<feature type="transmembrane region" description="Helical" evidence="5">
    <location>
        <begin position="417"/>
        <end position="441"/>
    </location>
</feature>
<comment type="subcellular location">
    <subcellularLocation>
        <location evidence="4">Cell membrane</location>
    </subcellularLocation>
    <subcellularLocation>
        <location evidence="1">Membrane</location>
        <topology evidence="1">Multi-pass membrane protein</topology>
    </subcellularLocation>
</comment>
<evidence type="ECO:0000256" key="1">
    <source>
        <dbReference type="ARBA" id="ARBA00004141"/>
    </source>
</evidence>
<name>A0A221MG45_9BACI</name>
<dbReference type="PIRSF" id="PIRSF005690">
    <property type="entry name" value="GerBA"/>
    <property type="match status" value="1"/>
</dbReference>
<dbReference type="Proteomes" id="UP000204391">
    <property type="component" value="Chromosome"/>
</dbReference>
<gene>
    <name evidence="6" type="ORF">CFK40_17205</name>
</gene>
<evidence type="ECO:0000256" key="5">
    <source>
        <dbReference type="SAM" id="Phobius"/>
    </source>
</evidence>
<dbReference type="OrthoDB" id="9772630at2"/>
<dbReference type="EMBL" id="CP022437">
    <property type="protein sequence ID" value="ASN06633.1"/>
    <property type="molecule type" value="Genomic_DNA"/>
</dbReference>
<feature type="transmembrane region" description="Helical" evidence="5">
    <location>
        <begin position="371"/>
        <end position="397"/>
    </location>
</feature>
<sequence>MRKSRHKNKSRSSIFPIKVDELQDLLESKFENNPDLIFTIYEHQQKKVAIFFIAYQVQSDKLEEFLLQPLLNKKEEWTNKSLLNEIPLSTGATKDNLEDILEKLLIGEVFVYPEGEKETVSFLLLKKEKRQLARAETESLVLGPKVAFTESLVTNLNLVRWGIRSTDLVLEEIKVGKITPREVRIVYMKSIANESDVNTMRQRIQDLNVDTIEDNTVLMQYIEDSQITIFPQFYSTELPDRFCYTVTSGKVGVLMEGSPNGFIGPTTLFSFFESTEDIYMRWNAGSFFRILRFVAMVLSVLLTPLYVAAVTYHYELIPTPELITLGQSRAAVPFPPLLEALILEFMIELLREAGARLPTKVGQTMGIVGGIVIGQAAVEAGLTSSILIIVIGISALASFTSPSYLMGTTVRVIRFPMIILAGLFGIIGIMLGICFLIIHLLRITSLGRPYLTPLYPFMWKDFNKALFRLPLNLQSNRAFLLRPKDATRYKRKESTKKKDIDE</sequence>
<dbReference type="Pfam" id="PF03323">
    <property type="entry name" value="GerA"/>
    <property type="match status" value="1"/>
</dbReference>
<dbReference type="RefSeq" id="WP_089533629.1">
    <property type="nucleotide sequence ID" value="NZ_CP022437.1"/>
</dbReference>
<dbReference type="InterPro" id="IPR050768">
    <property type="entry name" value="UPF0353/GerABKA_families"/>
</dbReference>
<evidence type="ECO:0000256" key="2">
    <source>
        <dbReference type="ARBA" id="ARBA00005278"/>
    </source>
</evidence>
<dbReference type="AlphaFoldDB" id="A0A221MG45"/>
<feature type="transmembrane region" description="Helical" evidence="5">
    <location>
        <begin position="290"/>
        <end position="312"/>
    </location>
</feature>
<dbReference type="KEGG" id="vne:CFK40_17205"/>
<comment type="similarity">
    <text evidence="2 4">Belongs to the GerABKA family.</text>
</comment>
<reference evidence="6 7" key="1">
    <citation type="journal article" date="2003" name="Int. J. Syst. Evol. Microbiol.">
        <title>Virgibacillus carmonensis sp. nov., Virgibacillus necropolis sp. nov. and Virgibacillus picturae sp. nov., three novel species isolated from deteriorated mural paintings, transfer of the species of the genus salibacillus to Virgibacillus, as Virgibacillus marismortui comb. nov. and Virgibacillus salexigens comb. nov., and emended description of the genus Virgibacillus.</title>
        <authorList>
            <person name="Heyrman J."/>
            <person name="Logan N.A."/>
            <person name="Busse H.J."/>
            <person name="Balcaen A."/>
            <person name="Lebbe L."/>
            <person name="Rodriguez-Diaz M."/>
            <person name="Swings J."/>
            <person name="De Vos P."/>
        </authorList>
    </citation>
    <scope>NUCLEOTIDE SEQUENCE [LARGE SCALE GENOMIC DNA]</scope>
    <source>
        <strain evidence="6 7">LMG 19488</strain>
    </source>
</reference>
<evidence type="ECO:0000313" key="7">
    <source>
        <dbReference type="Proteomes" id="UP000204391"/>
    </source>
</evidence>
<dbReference type="InterPro" id="IPR004995">
    <property type="entry name" value="Spore_Ger"/>
</dbReference>
<evidence type="ECO:0000256" key="3">
    <source>
        <dbReference type="ARBA" id="ARBA00023136"/>
    </source>
</evidence>
<dbReference type="GO" id="GO:0005886">
    <property type="term" value="C:plasma membrane"/>
    <property type="evidence" value="ECO:0007669"/>
    <property type="project" value="UniProtKB-SubCell"/>
</dbReference>
<organism evidence="6 7">
    <name type="scientific">Virgibacillus necropolis</name>
    <dbReference type="NCBI Taxonomy" id="163877"/>
    <lineage>
        <taxon>Bacteria</taxon>
        <taxon>Bacillati</taxon>
        <taxon>Bacillota</taxon>
        <taxon>Bacilli</taxon>
        <taxon>Bacillales</taxon>
        <taxon>Bacillaceae</taxon>
        <taxon>Virgibacillus</taxon>
    </lineage>
</organism>
<keyword evidence="5" id="KW-0812">Transmembrane</keyword>
<keyword evidence="3 4" id="KW-0472">Membrane</keyword>
<keyword evidence="5" id="KW-1133">Transmembrane helix</keyword>
<proteinExistence type="inferred from homology"/>
<evidence type="ECO:0000313" key="6">
    <source>
        <dbReference type="EMBL" id="ASN06633.1"/>
    </source>
</evidence>
<dbReference type="GO" id="GO:0009847">
    <property type="term" value="P:spore germination"/>
    <property type="evidence" value="ECO:0007669"/>
    <property type="project" value="UniProtKB-UniRule"/>
</dbReference>
<evidence type="ECO:0000256" key="4">
    <source>
        <dbReference type="PIRNR" id="PIRNR005690"/>
    </source>
</evidence>
<accession>A0A221MG45</accession>
<protein>
    <submittedName>
        <fullName evidence="6">Spore germination protein</fullName>
    </submittedName>
</protein>
<keyword evidence="7" id="KW-1185">Reference proteome</keyword>
<dbReference type="PANTHER" id="PTHR22550">
    <property type="entry name" value="SPORE GERMINATION PROTEIN"/>
    <property type="match status" value="1"/>
</dbReference>